<evidence type="ECO:0000313" key="1">
    <source>
        <dbReference type="EMBL" id="CAB4631013.1"/>
    </source>
</evidence>
<proteinExistence type="predicted"/>
<dbReference type="EMBL" id="CAEZVJ010000078">
    <property type="protein sequence ID" value="CAB4631013.1"/>
    <property type="molecule type" value="Genomic_DNA"/>
</dbReference>
<organism evidence="1">
    <name type="scientific">freshwater metagenome</name>
    <dbReference type="NCBI Taxonomy" id="449393"/>
    <lineage>
        <taxon>unclassified sequences</taxon>
        <taxon>metagenomes</taxon>
        <taxon>ecological metagenomes</taxon>
    </lineage>
</organism>
<gene>
    <name evidence="1" type="ORF">UFOPK1961_00753</name>
</gene>
<sequence>MLVGQRSDCFFRTEPLEGKDLVVGNKFRFGFGDGVDLGRPIVHNLWFAIGWLNVMDRAERRSEVYPQAGLFENFPDSGVGQCLTWVDFALGN</sequence>
<accession>A0A6J6J3C2</accession>
<reference evidence="1" key="1">
    <citation type="submission" date="2020-05" db="EMBL/GenBank/DDBJ databases">
        <authorList>
            <person name="Chiriac C."/>
            <person name="Salcher M."/>
            <person name="Ghai R."/>
            <person name="Kavagutti S V."/>
        </authorList>
    </citation>
    <scope>NUCLEOTIDE SEQUENCE</scope>
</reference>
<name>A0A6J6J3C2_9ZZZZ</name>
<dbReference type="AlphaFoldDB" id="A0A6J6J3C2"/>
<protein>
    <submittedName>
        <fullName evidence="1">Unannotated protein</fullName>
    </submittedName>
</protein>